<protein>
    <submittedName>
        <fullName evidence="2">Type II toxin-antitoxin system RelE/ParE family toxin</fullName>
    </submittedName>
</protein>
<sequence length="96" mass="10941">MKLEFTSDATADLDDILDYSIAQWGLARGFDYVTEIRNRAMLLADGFHPGATADDVQQGLRRQVSGSHVIWFRREPDRIVVIRVLHQSRDAGRWLG</sequence>
<gene>
    <name evidence="2" type="ORF">G4Z14_10635</name>
</gene>
<evidence type="ECO:0000313" key="2">
    <source>
        <dbReference type="EMBL" id="NEY90753.1"/>
    </source>
</evidence>
<reference evidence="2 3" key="1">
    <citation type="submission" date="2020-02" db="EMBL/GenBank/DDBJ databases">
        <authorList>
            <person name="Chen W.-M."/>
        </authorList>
    </citation>
    <scope>NUCLEOTIDE SEQUENCE [LARGE SCALE GENOMIC DNA]</scope>
    <source>
        <strain evidence="2 3">KMS-5</strain>
    </source>
</reference>
<keyword evidence="1" id="KW-1277">Toxin-antitoxin system</keyword>
<accession>A0A6M0QVR1</accession>
<dbReference type="AlphaFoldDB" id="A0A6M0QVR1"/>
<dbReference type="Proteomes" id="UP000477782">
    <property type="component" value="Unassembled WGS sequence"/>
</dbReference>
<keyword evidence="3" id="KW-1185">Reference proteome</keyword>
<dbReference type="RefSeq" id="WP_164625519.1">
    <property type="nucleotide sequence ID" value="NZ_JAAIVJ010000005.1"/>
</dbReference>
<dbReference type="Pfam" id="PF05016">
    <property type="entry name" value="ParE_toxin"/>
    <property type="match status" value="1"/>
</dbReference>
<comment type="caution">
    <text evidence="2">The sequence shown here is derived from an EMBL/GenBank/DDBJ whole genome shotgun (WGS) entry which is preliminary data.</text>
</comment>
<dbReference type="InterPro" id="IPR035093">
    <property type="entry name" value="RelE/ParE_toxin_dom_sf"/>
</dbReference>
<name>A0A6M0QVR1_9RHOB</name>
<dbReference type="InterPro" id="IPR007712">
    <property type="entry name" value="RelE/ParE_toxin"/>
</dbReference>
<dbReference type="EMBL" id="JAAIVJ010000005">
    <property type="protein sequence ID" value="NEY90753.1"/>
    <property type="molecule type" value="Genomic_DNA"/>
</dbReference>
<organism evidence="2 3">
    <name type="scientific">Tabrizicola oligotrophica</name>
    <dbReference type="NCBI Taxonomy" id="2710650"/>
    <lineage>
        <taxon>Bacteria</taxon>
        <taxon>Pseudomonadati</taxon>
        <taxon>Pseudomonadota</taxon>
        <taxon>Alphaproteobacteria</taxon>
        <taxon>Rhodobacterales</taxon>
        <taxon>Paracoccaceae</taxon>
        <taxon>Tabrizicola</taxon>
    </lineage>
</organism>
<evidence type="ECO:0000256" key="1">
    <source>
        <dbReference type="ARBA" id="ARBA00022649"/>
    </source>
</evidence>
<proteinExistence type="predicted"/>
<dbReference type="Gene3D" id="3.30.2310.20">
    <property type="entry name" value="RelE-like"/>
    <property type="match status" value="1"/>
</dbReference>
<evidence type="ECO:0000313" key="3">
    <source>
        <dbReference type="Proteomes" id="UP000477782"/>
    </source>
</evidence>